<evidence type="ECO:0000313" key="2">
    <source>
        <dbReference type="EMBL" id="PWJ72135.1"/>
    </source>
</evidence>
<gene>
    <name evidence="2" type="ORF">C7430_1333</name>
</gene>
<dbReference type="AlphaFoldDB" id="A0ABD6XLI4"/>
<protein>
    <submittedName>
        <fullName evidence="2">Uncharacterized protein</fullName>
    </submittedName>
</protein>
<dbReference type="Proteomes" id="UP000245996">
    <property type="component" value="Unassembled WGS sequence"/>
</dbReference>
<sequence length="82" mass="8411">MNNATASARRWHFALTGLLLTVAGVAQAEPVLQLTTTPGLQAGPVRDGTLLMRAASAATRRMAASGCGAPHMRRVAAQPAAC</sequence>
<feature type="chain" id="PRO_5044791848" evidence="1">
    <location>
        <begin position="29"/>
        <end position="82"/>
    </location>
</feature>
<comment type="caution">
    <text evidence="2">The sequence shown here is derived from an EMBL/GenBank/DDBJ whole genome shotgun (WGS) entry which is preliminary data.</text>
</comment>
<dbReference type="EMBL" id="QGHE01000033">
    <property type="protein sequence ID" value="PWJ72135.1"/>
    <property type="molecule type" value="Genomic_DNA"/>
</dbReference>
<accession>A0ABD6XLI4</accession>
<proteinExistence type="predicted"/>
<reference evidence="2 3" key="1">
    <citation type="submission" date="2018-05" db="EMBL/GenBank/DDBJ databases">
        <title>Genomic Encyclopedia of Type Strains, Phase IV (KMG-V): Genome sequencing to study the core and pangenomes of soil and plant-associated prokaryotes.</title>
        <authorList>
            <person name="Whitman W."/>
        </authorList>
    </citation>
    <scope>NUCLEOTIDE SEQUENCE [LARGE SCALE GENOMIC DNA]</scope>
    <source>
        <strain evidence="2 3">PNG 92-11</strain>
    </source>
</reference>
<evidence type="ECO:0000256" key="1">
    <source>
        <dbReference type="SAM" id="SignalP"/>
    </source>
</evidence>
<feature type="signal peptide" evidence="1">
    <location>
        <begin position="1"/>
        <end position="28"/>
    </location>
</feature>
<name>A0ABD6XLI4_ENTAG</name>
<keyword evidence="1" id="KW-0732">Signal</keyword>
<organism evidence="2 3">
    <name type="scientific">Enterobacter agglomerans</name>
    <name type="common">Erwinia herbicola</name>
    <name type="synonym">Pantoea agglomerans</name>
    <dbReference type="NCBI Taxonomy" id="549"/>
    <lineage>
        <taxon>Bacteria</taxon>
        <taxon>Pseudomonadati</taxon>
        <taxon>Pseudomonadota</taxon>
        <taxon>Gammaproteobacteria</taxon>
        <taxon>Enterobacterales</taxon>
        <taxon>Erwiniaceae</taxon>
        <taxon>Pantoea</taxon>
        <taxon>Pantoea agglomerans group</taxon>
    </lineage>
</organism>
<evidence type="ECO:0000313" key="3">
    <source>
        <dbReference type="Proteomes" id="UP000245996"/>
    </source>
</evidence>
<dbReference type="RefSeq" id="WP_227028419.1">
    <property type="nucleotide sequence ID" value="NZ_JBBJPV010000072.1"/>
</dbReference>